<evidence type="ECO:0000313" key="2">
    <source>
        <dbReference type="Proteomes" id="UP000324748"/>
    </source>
</evidence>
<dbReference type="AlphaFoldDB" id="A0A5B0QSX5"/>
<reference evidence="1 2" key="1">
    <citation type="submission" date="2019-05" db="EMBL/GenBank/DDBJ databases">
        <title>Emergence of the Ug99 lineage of the wheat stem rust pathogen through somatic hybridization.</title>
        <authorList>
            <person name="Li F."/>
            <person name="Upadhyaya N.M."/>
            <person name="Sperschneider J."/>
            <person name="Matny O."/>
            <person name="Nguyen-Phuc H."/>
            <person name="Mago R."/>
            <person name="Raley C."/>
            <person name="Miller M.E."/>
            <person name="Silverstein K.A.T."/>
            <person name="Henningsen E."/>
            <person name="Hirsch C.D."/>
            <person name="Visser B."/>
            <person name="Pretorius Z.A."/>
            <person name="Steffenson B.J."/>
            <person name="Schwessinger B."/>
            <person name="Dodds P.N."/>
            <person name="Figueroa M."/>
        </authorList>
    </citation>
    <scope>NUCLEOTIDE SEQUENCE [LARGE SCALE GENOMIC DNA]</scope>
    <source>
        <strain evidence="1">21-0</strain>
    </source>
</reference>
<organism evidence="1 2">
    <name type="scientific">Puccinia graminis f. sp. tritici</name>
    <dbReference type="NCBI Taxonomy" id="56615"/>
    <lineage>
        <taxon>Eukaryota</taxon>
        <taxon>Fungi</taxon>
        <taxon>Dikarya</taxon>
        <taxon>Basidiomycota</taxon>
        <taxon>Pucciniomycotina</taxon>
        <taxon>Pucciniomycetes</taxon>
        <taxon>Pucciniales</taxon>
        <taxon>Pucciniaceae</taxon>
        <taxon>Puccinia</taxon>
    </lineage>
</organism>
<protein>
    <submittedName>
        <fullName evidence="1">Uncharacterized protein</fullName>
    </submittedName>
</protein>
<evidence type="ECO:0000313" key="1">
    <source>
        <dbReference type="EMBL" id="KAA1116358.1"/>
    </source>
</evidence>
<keyword evidence="2" id="KW-1185">Reference proteome</keyword>
<accession>A0A5B0QSX5</accession>
<dbReference type="EMBL" id="VSWC01000003">
    <property type="protein sequence ID" value="KAA1116358.1"/>
    <property type="molecule type" value="Genomic_DNA"/>
</dbReference>
<name>A0A5B0QSX5_PUCGR</name>
<sequence length="57" mass="6393">MHTFVSYQATHACHPRSFKPLKGRQQIHITLSRKPPFITATEDNSALSPSYLSAKVP</sequence>
<proteinExistence type="predicted"/>
<dbReference type="Proteomes" id="UP000324748">
    <property type="component" value="Unassembled WGS sequence"/>
</dbReference>
<comment type="caution">
    <text evidence="1">The sequence shown here is derived from an EMBL/GenBank/DDBJ whole genome shotgun (WGS) entry which is preliminary data.</text>
</comment>
<gene>
    <name evidence="1" type="ORF">PGT21_010586</name>
</gene>